<name>A0A4R2FT68_9VIBR</name>
<dbReference type="SMART" id="SM00530">
    <property type="entry name" value="HTH_XRE"/>
    <property type="match status" value="1"/>
</dbReference>
<organism evidence="4 5">
    <name type="scientific">Vibrio crassostreae</name>
    <dbReference type="NCBI Taxonomy" id="246167"/>
    <lineage>
        <taxon>Bacteria</taxon>
        <taxon>Pseudomonadati</taxon>
        <taxon>Pseudomonadota</taxon>
        <taxon>Gammaproteobacteria</taxon>
        <taxon>Vibrionales</taxon>
        <taxon>Vibrionaceae</taxon>
        <taxon>Vibrio</taxon>
    </lineage>
</organism>
<dbReference type="CDD" id="cd00093">
    <property type="entry name" value="HTH_XRE"/>
    <property type="match status" value="1"/>
</dbReference>
<dbReference type="InterPro" id="IPR001387">
    <property type="entry name" value="Cro/C1-type_HTH"/>
</dbReference>
<dbReference type="GO" id="GO:0003677">
    <property type="term" value="F:DNA binding"/>
    <property type="evidence" value="ECO:0007669"/>
    <property type="project" value="UniProtKB-KW"/>
</dbReference>
<dbReference type="PANTHER" id="PTHR40661">
    <property type="match status" value="1"/>
</dbReference>
<accession>A0A4R2FT68</accession>
<gene>
    <name evidence="4" type="ORF">VCR5J5_1440092</name>
</gene>
<keyword evidence="2" id="KW-0238">DNA-binding</keyword>
<keyword evidence="1" id="KW-0805">Transcription regulation</keyword>
<dbReference type="PANTHER" id="PTHR40661:SF2">
    <property type="entry name" value="HTH-TYPE TRANSCRIPTIONAL REGULATOR PRTR"/>
    <property type="match status" value="1"/>
</dbReference>
<protein>
    <submittedName>
        <fullName evidence="4">Uncharacterized protein</fullName>
    </submittedName>
</protein>
<keyword evidence="3" id="KW-0804">Transcription</keyword>
<dbReference type="RefSeq" id="WP_048667318.1">
    <property type="nucleotide sequence ID" value="NZ_CAWMAS010000050.1"/>
</dbReference>
<dbReference type="SUPFAM" id="SSF47413">
    <property type="entry name" value="lambda repressor-like DNA-binding domains"/>
    <property type="match status" value="1"/>
</dbReference>
<dbReference type="PROSITE" id="PS50943">
    <property type="entry name" value="HTH_CROC1"/>
    <property type="match status" value="1"/>
</dbReference>
<evidence type="ECO:0000256" key="2">
    <source>
        <dbReference type="ARBA" id="ARBA00023125"/>
    </source>
</evidence>
<evidence type="ECO:0000313" key="4">
    <source>
        <dbReference type="EMBL" id="CDT09211.1"/>
    </source>
</evidence>
<dbReference type="Proteomes" id="UP000049495">
    <property type="component" value="Unassembled WGS sequence"/>
</dbReference>
<dbReference type="AlphaFoldDB" id="A0A4R2FT68"/>
<comment type="caution">
    <text evidence="4">The sequence shown here is derived from an EMBL/GenBank/DDBJ whole genome shotgun (WGS) entry which is preliminary data.</text>
</comment>
<reference evidence="5" key="1">
    <citation type="submission" date="2014-06" db="EMBL/GenBank/DDBJ databases">
        <authorList>
            <person name="Le Roux Frederique"/>
        </authorList>
    </citation>
    <scope>NUCLEOTIDE SEQUENCE [LARGE SCALE GENOMIC DNA]</scope>
    <source>
        <strain evidence="5">J5-5</strain>
    </source>
</reference>
<dbReference type="Pfam" id="PF01381">
    <property type="entry name" value="HTH_3"/>
    <property type="match status" value="1"/>
</dbReference>
<evidence type="ECO:0000313" key="5">
    <source>
        <dbReference type="Proteomes" id="UP000049495"/>
    </source>
</evidence>
<dbReference type="Gene3D" id="1.10.260.40">
    <property type="entry name" value="lambda repressor-like DNA-binding domains"/>
    <property type="match status" value="1"/>
</dbReference>
<dbReference type="EMBL" id="CCJV01000051">
    <property type="protein sequence ID" value="CDT09211.1"/>
    <property type="molecule type" value="Genomic_DNA"/>
</dbReference>
<dbReference type="InterPro" id="IPR010982">
    <property type="entry name" value="Lambda_DNA-bd_dom_sf"/>
</dbReference>
<proteinExistence type="predicted"/>
<sequence>MNELQTLADRLKWARTQNGQKISQKELAEKSGMTQATINKLESGVYKSTSKIVAIAKALNVSVHWLDTGKGKPESSIENMTQLTRLEDTVRKLGLNDEEIKRVEKAALDEAMKIILEK</sequence>
<evidence type="ECO:0000256" key="3">
    <source>
        <dbReference type="ARBA" id="ARBA00023163"/>
    </source>
</evidence>
<evidence type="ECO:0000256" key="1">
    <source>
        <dbReference type="ARBA" id="ARBA00023015"/>
    </source>
</evidence>